<reference evidence="1 2" key="1">
    <citation type="submission" date="2017-11" db="EMBL/GenBank/DDBJ databases">
        <title>Genomic Encyclopedia of Type Strains, Phase III (KMG-III): the genomes of soil and plant-associated and newly described type strains.</title>
        <authorList>
            <person name="Whitman W."/>
        </authorList>
    </citation>
    <scope>NUCLEOTIDE SEQUENCE [LARGE SCALE GENOMIC DNA]</scope>
    <source>
        <strain evidence="1 2">CGMCC 1.12274</strain>
    </source>
</reference>
<comment type="caution">
    <text evidence="1">The sequence shown here is derived from an EMBL/GenBank/DDBJ whole genome shotgun (WGS) entry which is preliminary data.</text>
</comment>
<organism evidence="1 2">
    <name type="scientific">Novosphingobium kunmingense</name>
    <dbReference type="NCBI Taxonomy" id="1211806"/>
    <lineage>
        <taxon>Bacteria</taxon>
        <taxon>Pseudomonadati</taxon>
        <taxon>Pseudomonadota</taxon>
        <taxon>Alphaproteobacteria</taxon>
        <taxon>Sphingomonadales</taxon>
        <taxon>Sphingomonadaceae</taxon>
        <taxon>Novosphingobium</taxon>
    </lineage>
</organism>
<keyword evidence="2" id="KW-1185">Reference proteome</keyword>
<gene>
    <name evidence="1" type="ORF">B0I00_2485</name>
</gene>
<evidence type="ECO:0000313" key="2">
    <source>
        <dbReference type="Proteomes" id="UP000232587"/>
    </source>
</evidence>
<dbReference type="AlphaFoldDB" id="A0A2N0H7G4"/>
<name>A0A2N0H7G4_9SPHN</name>
<evidence type="ECO:0000313" key="1">
    <source>
        <dbReference type="EMBL" id="PKB14883.1"/>
    </source>
</evidence>
<accession>A0A2N0H7G4</accession>
<sequence length="32" mass="3574">MKVNGLSWSVRGKRQTATILPILFMAQQAEKA</sequence>
<dbReference type="EMBL" id="PHUF01000004">
    <property type="protein sequence ID" value="PKB14883.1"/>
    <property type="molecule type" value="Genomic_DNA"/>
</dbReference>
<dbReference type="Proteomes" id="UP000232587">
    <property type="component" value="Unassembled WGS sequence"/>
</dbReference>
<protein>
    <submittedName>
        <fullName evidence="1">Uncharacterized protein</fullName>
    </submittedName>
</protein>
<proteinExistence type="predicted"/>